<reference evidence="7 8" key="1">
    <citation type="submission" date="2018-12" db="EMBL/GenBank/DDBJ databases">
        <title>The Draft Genome Sequence of the Soil Bacterium Pedobacter tournemirensis R1.</title>
        <authorList>
            <person name="He J."/>
        </authorList>
    </citation>
    <scope>NUCLEOTIDE SEQUENCE [LARGE SCALE GENOMIC DNA]</scope>
    <source>
        <strain evidence="7 8">R1</strain>
    </source>
</reference>
<dbReference type="InterPro" id="IPR013249">
    <property type="entry name" value="RNA_pol_sigma70_r4_t2"/>
</dbReference>
<dbReference type="NCBIfam" id="TIGR02985">
    <property type="entry name" value="Sig70_bacteroi1"/>
    <property type="match status" value="1"/>
</dbReference>
<dbReference type="AlphaFoldDB" id="A0A4V1KHJ3"/>
<dbReference type="InterPro" id="IPR039425">
    <property type="entry name" value="RNA_pol_sigma-70-like"/>
</dbReference>
<dbReference type="PANTHER" id="PTHR43133">
    <property type="entry name" value="RNA POLYMERASE ECF-TYPE SIGMA FACTO"/>
    <property type="match status" value="1"/>
</dbReference>
<dbReference type="SUPFAM" id="SSF88659">
    <property type="entry name" value="Sigma3 and sigma4 domains of RNA polymerase sigma factors"/>
    <property type="match status" value="1"/>
</dbReference>
<evidence type="ECO:0000256" key="2">
    <source>
        <dbReference type="ARBA" id="ARBA00023015"/>
    </source>
</evidence>
<evidence type="ECO:0000259" key="6">
    <source>
        <dbReference type="Pfam" id="PF08281"/>
    </source>
</evidence>
<feature type="domain" description="RNA polymerase sigma factor 70 region 4 type 2" evidence="6">
    <location>
        <begin position="124"/>
        <end position="176"/>
    </location>
</feature>
<evidence type="ECO:0000256" key="4">
    <source>
        <dbReference type="ARBA" id="ARBA00023163"/>
    </source>
</evidence>
<dbReference type="Gene3D" id="1.10.1740.10">
    <property type="match status" value="1"/>
</dbReference>
<keyword evidence="4" id="KW-0804">Transcription</keyword>
<dbReference type="InterPro" id="IPR013325">
    <property type="entry name" value="RNA_pol_sigma_r2"/>
</dbReference>
<dbReference type="InterPro" id="IPR036388">
    <property type="entry name" value="WH-like_DNA-bd_sf"/>
</dbReference>
<dbReference type="SUPFAM" id="SSF88946">
    <property type="entry name" value="Sigma2 domain of RNA polymerase sigma factors"/>
    <property type="match status" value="1"/>
</dbReference>
<accession>A0A4V1KHJ3</accession>
<evidence type="ECO:0000256" key="1">
    <source>
        <dbReference type="ARBA" id="ARBA00010641"/>
    </source>
</evidence>
<dbReference type="RefSeq" id="WP_128771195.1">
    <property type="nucleotide sequence ID" value="NZ_RXOC01000018.1"/>
</dbReference>
<dbReference type="CDD" id="cd06171">
    <property type="entry name" value="Sigma70_r4"/>
    <property type="match status" value="1"/>
</dbReference>
<dbReference type="Proteomes" id="UP000290848">
    <property type="component" value="Unassembled WGS sequence"/>
</dbReference>
<organism evidence="7 8">
    <name type="scientific">Arcticibacter tournemirensis</name>
    <dbReference type="NCBI Taxonomy" id="699437"/>
    <lineage>
        <taxon>Bacteria</taxon>
        <taxon>Pseudomonadati</taxon>
        <taxon>Bacteroidota</taxon>
        <taxon>Sphingobacteriia</taxon>
        <taxon>Sphingobacteriales</taxon>
        <taxon>Sphingobacteriaceae</taxon>
        <taxon>Arcticibacter</taxon>
    </lineage>
</organism>
<dbReference type="NCBIfam" id="TIGR02937">
    <property type="entry name" value="sigma70-ECF"/>
    <property type="match status" value="1"/>
</dbReference>
<keyword evidence="3" id="KW-0731">Sigma factor</keyword>
<dbReference type="InterPro" id="IPR007627">
    <property type="entry name" value="RNA_pol_sigma70_r2"/>
</dbReference>
<dbReference type="InterPro" id="IPR013324">
    <property type="entry name" value="RNA_pol_sigma_r3/r4-like"/>
</dbReference>
<dbReference type="InterPro" id="IPR014327">
    <property type="entry name" value="RNA_pol_sigma70_bacteroid"/>
</dbReference>
<dbReference type="GO" id="GO:0003677">
    <property type="term" value="F:DNA binding"/>
    <property type="evidence" value="ECO:0007669"/>
    <property type="project" value="InterPro"/>
</dbReference>
<comment type="similarity">
    <text evidence="1">Belongs to the sigma-70 factor family. ECF subfamily.</text>
</comment>
<gene>
    <name evidence="7" type="ORF">EKH83_19790</name>
</gene>
<evidence type="ECO:0000256" key="3">
    <source>
        <dbReference type="ARBA" id="ARBA00023082"/>
    </source>
</evidence>
<dbReference type="GO" id="GO:0006352">
    <property type="term" value="P:DNA-templated transcription initiation"/>
    <property type="evidence" value="ECO:0007669"/>
    <property type="project" value="InterPro"/>
</dbReference>
<dbReference type="EMBL" id="RXOC01000018">
    <property type="protein sequence ID" value="RXF67392.1"/>
    <property type="molecule type" value="Genomic_DNA"/>
</dbReference>
<keyword evidence="2" id="KW-0805">Transcription regulation</keyword>
<dbReference type="Gene3D" id="1.10.10.10">
    <property type="entry name" value="Winged helix-like DNA-binding domain superfamily/Winged helix DNA-binding domain"/>
    <property type="match status" value="1"/>
</dbReference>
<comment type="caution">
    <text evidence="7">The sequence shown here is derived from an EMBL/GenBank/DDBJ whole genome shotgun (WGS) entry which is preliminary data.</text>
</comment>
<sequence length="195" mass="22692">MHRYNQLTDIELAEQLGKGDEGAFREIYVRYWDKLYIVARKRLKDSLEAEETIQDIFCNLWRKRETFTLSKGFDNYFAVAVKFEVINRLAKKARQSVVEKEVSASLSEADYSTLQTLDLNELKDQLQQSINELPDKCRIVFRMKYEKDYSQHQIAEELHISEKTVEAHLAKARKTLRSSFGNALGILIGILISHS</sequence>
<evidence type="ECO:0000259" key="5">
    <source>
        <dbReference type="Pfam" id="PF04542"/>
    </source>
</evidence>
<evidence type="ECO:0000313" key="7">
    <source>
        <dbReference type="EMBL" id="RXF67392.1"/>
    </source>
</evidence>
<dbReference type="InterPro" id="IPR014284">
    <property type="entry name" value="RNA_pol_sigma-70_dom"/>
</dbReference>
<evidence type="ECO:0000313" key="8">
    <source>
        <dbReference type="Proteomes" id="UP000290848"/>
    </source>
</evidence>
<dbReference type="Pfam" id="PF08281">
    <property type="entry name" value="Sigma70_r4_2"/>
    <property type="match status" value="1"/>
</dbReference>
<proteinExistence type="inferred from homology"/>
<dbReference type="Pfam" id="PF04542">
    <property type="entry name" value="Sigma70_r2"/>
    <property type="match status" value="1"/>
</dbReference>
<protein>
    <submittedName>
        <fullName evidence="7">RNA polymerase sigma-70 factor</fullName>
    </submittedName>
</protein>
<feature type="domain" description="RNA polymerase sigma-70 region 2" evidence="5">
    <location>
        <begin position="28"/>
        <end position="94"/>
    </location>
</feature>
<dbReference type="PANTHER" id="PTHR43133:SF46">
    <property type="entry name" value="RNA POLYMERASE SIGMA-70 FACTOR ECF SUBFAMILY"/>
    <property type="match status" value="1"/>
</dbReference>
<name>A0A4V1KHJ3_9SPHI</name>
<dbReference type="GO" id="GO:0016987">
    <property type="term" value="F:sigma factor activity"/>
    <property type="evidence" value="ECO:0007669"/>
    <property type="project" value="UniProtKB-KW"/>
</dbReference>